<proteinExistence type="predicted"/>
<evidence type="ECO:0000313" key="2">
    <source>
        <dbReference type="Proteomes" id="UP000273105"/>
    </source>
</evidence>
<name>A0ABX9U601_9GAMM</name>
<sequence length="159" mass="18136">MNKSNLFKAAHNLTKKVIKAGDNYRVTFGAAIKAIKEGFVATTKSFTIYFSNAWTGVDYTEVISANSHKEAVEKFEAEKRIRARFVAETPAQEIKEVKEVEDAETILFEMDCKGVDSMKFKAHNRTRAITVTRKQCVDYLDYLNQLRQVKKITRTQAMA</sequence>
<keyword evidence="2" id="KW-1185">Reference proteome</keyword>
<dbReference type="RefSeq" id="WP_121532676.1">
    <property type="nucleotide sequence ID" value="NZ_RCHE01000027.1"/>
</dbReference>
<accession>A0ABX9U601</accession>
<reference evidence="1 2" key="1">
    <citation type="submission" date="2018-09" db="EMBL/GenBank/DDBJ databases">
        <title>The draft genome of Acinetobacter sp. strains.</title>
        <authorList>
            <person name="Qin J."/>
            <person name="Feng Y."/>
            <person name="Zong Z."/>
        </authorList>
    </citation>
    <scope>NUCLEOTIDE SEQUENCE [LARGE SCALE GENOMIC DNA]</scope>
    <source>
        <strain evidence="1 2">WCHAc060001</strain>
    </source>
</reference>
<evidence type="ECO:0000313" key="1">
    <source>
        <dbReference type="EMBL" id="RLL43016.1"/>
    </source>
</evidence>
<gene>
    <name evidence="1" type="ORF">D9K79_11655</name>
</gene>
<organism evidence="1 2">
    <name type="scientific">Acinetobacter cumulans</name>
    <dbReference type="NCBI Taxonomy" id="2136182"/>
    <lineage>
        <taxon>Bacteria</taxon>
        <taxon>Pseudomonadati</taxon>
        <taxon>Pseudomonadota</taxon>
        <taxon>Gammaproteobacteria</taxon>
        <taxon>Moraxellales</taxon>
        <taxon>Moraxellaceae</taxon>
        <taxon>Acinetobacter</taxon>
    </lineage>
</organism>
<dbReference type="EMBL" id="RCHE01000027">
    <property type="protein sequence ID" value="RLL43016.1"/>
    <property type="molecule type" value="Genomic_DNA"/>
</dbReference>
<dbReference type="Proteomes" id="UP000273105">
    <property type="component" value="Unassembled WGS sequence"/>
</dbReference>
<protein>
    <submittedName>
        <fullName evidence="1">Uncharacterized protein</fullName>
    </submittedName>
</protein>
<comment type="caution">
    <text evidence="1">The sequence shown here is derived from an EMBL/GenBank/DDBJ whole genome shotgun (WGS) entry which is preliminary data.</text>
</comment>